<dbReference type="PATRIC" id="fig|369723.5.peg.4632"/>
<gene>
    <name evidence="2" type="ordered locus">Strop_4480</name>
</gene>
<reference evidence="3" key="1">
    <citation type="journal article" date="2007" name="Proc. Natl. Acad. Sci. U.S.A.">
        <title>Genome sequencing reveals complex secondary metabolome in the marine actinomycete Salinispora tropica.</title>
        <authorList>
            <person name="Udwary D.W."/>
            <person name="Zeigler L."/>
            <person name="Asolkar R.N."/>
            <person name="Singan V."/>
            <person name="Lapidus A."/>
            <person name="Fenical W."/>
            <person name="Jensen P.R."/>
            <person name="Moore B.S."/>
        </authorList>
    </citation>
    <scope>NUCLEOTIDE SEQUENCE [LARGE SCALE GENOMIC DNA]</scope>
    <source>
        <strain evidence="3">ATCC BAA-916 / DSM 44818 / CNB-440</strain>
    </source>
</reference>
<dbReference type="STRING" id="369723.Strop_4480"/>
<dbReference type="RefSeq" id="WP_012015672.1">
    <property type="nucleotide sequence ID" value="NC_009380.1"/>
</dbReference>
<feature type="domain" description="Low molecular weight protein antigen 6 PH" evidence="1">
    <location>
        <begin position="69"/>
        <end position="144"/>
    </location>
</feature>
<dbReference type="eggNOG" id="ENOG5033K8W">
    <property type="taxonomic scope" value="Bacteria"/>
</dbReference>
<dbReference type="InterPro" id="IPR019692">
    <property type="entry name" value="CFP-6_PH"/>
</dbReference>
<dbReference type="HOGENOM" id="CLU_135004_1_0_11"/>
<dbReference type="DNASU" id="5060970"/>
<name>A4XDA1_SALTO</name>
<protein>
    <recommendedName>
        <fullName evidence="1">Low molecular weight protein antigen 6 PH domain-containing protein</fullName>
    </recommendedName>
</protein>
<accession>A4XDA1</accession>
<dbReference type="Pfam" id="PF10756">
    <property type="entry name" value="bPH_6"/>
    <property type="match status" value="1"/>
</dbReference>
<evidence type="ECO:0000313" key="2">
    <source>
        <dbReference type="EMBL" id="ABP56908.1"/>
    </source>
</evidence>
<evidence type="ECO:0000259" key="1">
    <source>
        <dbReference type="Pfam" id="PF10756"/>
    </source>
</evidence>
<organism evidence="2 3">
    <name type="scientific">Salinispora tropica (strain ATCC BAA-916 / DSM 44818 / JCM 13857 / NBRC 105044 / CNB-440)</name>
    <dbReference type="NCBI Taxonomy" id="369723"/>
    <lineage>
        <taxon>Bacteria</taxon>
        <taxon>Bacillati</taxon>
        <taxon>Actinomycetota</taxon>
        <taxon>Actinomycetes</taxon>
        <taxon>Micromonosporales</taxon>
        <taxon>Micromonosporaceae</taxon>
        <taxon>Salinispora</taxon>
    </lineage>
</organism>
<dbReference type="Proteomes" id="UP000000235">
    <property type="component" value="Chromosome"/>
</dbReference>
<keyword evidence="3" id="KW-1185">Reference proteome</keyword>
<dbReference type="AlphaFoldDB" id="A4XDA1"/>
<sequence length="147" mass="15511">MLGDMDTTSPGSRQWRVPAALPAVKVGGAGALVALGLLLADGDPTRLVLAGLAAAALLGWATRDVLVPVRLAVDPEGLTVVSGFAGRRRLPWSQVAEIRVDQRTRLGRSNAALEVDAGETLHLFGRFDLDADPVEVAAELREARPTR</sequence>
<evidence type="ECO:0000313" key="3">
    <source>
        <dbReference type="Proteomes" id="UP000000235"/>
    </source>
</evidence>
<dbReference type="KEGG" id="stp:Strop_4480"/>
<dbReference type="EMBL" id="CP000667">
    <property type="protein sequence ID" value="ABP56908.1"/>
    <property type="molecule type" value="Genomic_DNA"/>
</dbReference>
<proteinExistence type="predicted"/>